<evidence type="ECO:0000313" key="2">
    <source>
        <dbReference type="Proteomes" id="UP000597867"/>
    </source>
</evidence>
<protein>
    <submittedName>
        <fullName evidence="1">CatB-related O-acetyltransferase</fullName>
    </submittedName>
</protein>
<gene>
    <name evidence="1" type="ORF">IQ222_01435</name>
</gene>
<organism evidence="1 2">
    <name type="scientific">Dolichospermum flos-aquae LEGE 04289</name>
    <dbReference type="NCBI Taxonomy" id="1828708"/>
    <lineage>
        <taxon>Bacteria</taxon>
        <taxon>Bacillati</taxon>
        <taxon>Cyanobacteriota</taxon>
        <taxon>Cyanophyceae</taxon>
        <taxon>Nostocales</taxon>
        <taxon>Aphanizomenonaceae</taxon>
        <taxon>Dolichospermum</taxon>
    </lineage>
</organism>
<sequence length="216" mass="24020">MLVKVLKSLISKDRIKCVSRISLFSSFLNSKLGNYSRIYPLAKVSNSQIGDFSYVSYGCIINNCQIGNYCSIARDVKVGLGKHPSNFLSTSPIFYSLKNPLKKIFAQSQIFTEFEKTIIGSDVWIGVNAVILDGLIIGDGAIIGANAVVTKNVPPFAIAVGCPAKIIKYRFSENNIQKLLSLKWWNKDISKLQEFIDLFQSEANDSVIDRLEILID</sequence>
<comment type="caution">
    <text evidence="1">The sequence shown here is derived from an EMBL/GenBank/DDBJ whole genome shotgun (WGS) entry which is preliminary data.</text>
</comment>
<dbReference type="Proteomes" id="UP000597867">
    <property type="component" value="Unassembled WGS sequence"/>
</dbReference>
<name>A0ACC5PYR6_DOLFA</name>
<accession>A0ACC5PYR6</accession>
<dbReference type="EMBL" id="JADEWF010000003">
    <property type="protein sequence ID" value="MBE9217492.1"/>
    <property type="molecule type" value="Genomic_DNA"/>
</dbReference>
<proteinExistence type="predicted"/>
<reference evidence="1" key="1">
    <citation type="submission" date="2020-10" db="EMBL/GenBank/DDBJ databases">
        <authorList>
            <person name="Castelo-Branco R."/>
            <person name="Eusebio N."/>
            <person name="Adriana R."/>
            <person name="Vieira A."/>
            <person name="Brugerolle De Fraissinette N."/>
            <person name="Rezende De Castro R."/>
            <person name="Schneider M.P."/>
            <person name="Vasconcelos V."/>
            <person name="Leao P.N."/>
        </authorList>
    </citation>
    <scope>NUCLEOTIDE SEQUENCE</scope>
    <source>
        <strain evidence="1">LEGE 04289</strain>
    </source>
</reference>
<evidence type="ECO:0000313" key="1">
    <source>
        <dbReference type="EMBL" id="MBE9217492.1"/>
    </source>
</evidence>
<keyword evidence="2" id="KW-1185">Reference proteome</keyword>